<dbReference type="GO" id="GO:0006352">
    <property type="term" value="P:DNA-templated transcription initiation"/>
    <property type="evidence" value="ECO:0007669"/>
    <property type="project" value="InterPro"/>
</dbReference>
<feature type="domain" description="RNA polymerase sigma-70 region 2" evidence="6">
    <location>
        <begin position="11"/>
        <end position="72"/>
    </location>
</feature>
<dbReference type="PANTHER" id="PTHR30173:SF36">
    <property type="entry name" value="ECF RNA POLYMERASE SIGMA FACTOR SIGJ"/>
    <property type="match status" value="1"/>
</dbReference>
<dbReference type="Gene3D" id="1.10.10.10">
    <property type="entry name" value="Winged helix-like DNA-binding domain superfamily/Winged helix DNA-binding domain"/>
    <property type="match status" value="1"/>
</dbReference>
<dbReference type="Gene3D" id="3.10.450.50">
    <property type="match status" value="1"/>
</dbReference>
<keyword evidence="3" id="KW-0805">Transcription regulation</keyword>
<gene>
    <name evidence="8" type="ORF">E1262_08995</name>
</gene>
<dbReference type="InterPro" id="IPR032710">
    <property type="entry name" value="NTF2-like_dom_sf"/>
</dbReference>
<dbReference type="InterPro" id="IPR013325">
    <property type="entry name" value="RNA_pol_sigma_r2"/>
</dbReference>
<accession>A0A4R5AIJ3</accession>
<dbReference type="NCBIfam" id="NF007214">
    <property type="entry name" value="PRK09636.1"/>
    <property type="match status" value="1"/>
</dbReference>
<evidence type="ECO:0000259" key="6">
    <source>
        <dbReference type="Pfam" id="PF04542"/>
    </source>
</evidence>
<evidence type="ECO:0000256" key="2">
    <source>
        <dbReference type="ARBA" id="ARBA00011344"/>
    </source>
</evidence>
<evidence type="ECO:0000259" key="7">
    <source>
        <dbReference type="Pfam" id="PF08281"/>
    </source>
</evidence>
<dbReference type="InterPro" id="IPR013324">
    <property type="entry name" value="RNA_pol_sigma_r3/r4-like"/>
</dbReference>
<organism evidence="8 9">
    <name type="scientific">Jiangella aurantiaca</name>
    <dbReference type="NCBI Taxonomy" id="2530373"/>
    <lineage>
        <taxon>Bacteria</taxon>
        <taxon>Bacillati</taxon>
        <taxon>Actinomycetota</taxon>
        <taxon>Actinomycetes</taxon>
        <taxon>Jiangellales</taxon>
        <taxon>Jiangellaceae</taxon>
        <taxon>Jiangella</taxon>
    </lineage>
</organism>
<dbReference type="Pfam" id="PF04542">
    <property type="entry name" value="Sigma70_r2"/>
    <property type="match status" value="1"/>
</dbReference>
<dbReference type="InterPro" id="IPR036388">
    <property type="entry name" value="WH-like_DNA-bd_sf"/>
</dbReference>
<evidence type="ECO:0000313" key="9">
    <source>
        <dbReference type="Proteomes" id="UP000295217"/>
    </source>
</evidence>
<reference evidence="8 9" key="1">
    <citation type="submission" date="2019-02" db="EMBL/GenBank/DDBJ databases">
        <title>Draft genome sequences of novel Actinobacteria.</title>
        <authorList>
            <person name="Sahin N."/>
            <person name="Ay H."/>
            <person name="Saygin H."/>
        </authorList>
    </citation>
    <scope>NUCLEOTIDE SEQUENCE [LARGE SCALE GENOMIC DNA]</scope>
    <source>
        <strain evidence="8 9">8K307</strain>
    </source>
</reference>
<dbReference type="InterPro" id="IPR014284">
    <property type="entry name" value="RNA_pol_sigma-70_dom"/>
</dbReference>
<dbReference type="AlphaFoldDB" id="A0A4R5AIJ3"/>
<protein>
    <submittedName>
        <fullName evidence="8">Sigma-70 family RNA polymerase sigma factor</fullName>
    </submittedName>
</protein>
<evidence type="ECO:0000256" key="4">
    <source>
        <dbReference type="ARBA" id="ARBA00023082"/>
    </source>
</evidence>
<dbReference type="Pfam" id="PF08281">
    <property type="entry name" value="Sigma70_r4_2"/>
    <property type="match status" value="1"/>
</dbReference>
<evidence type="ECO:0000256" key="5">
    <source>
        <dbReference type="ARBA" id="ARBA00023163"/>
    </source>
</evidence>
<sequence length="299" mass="33035">MREDGVAAFLDVRPQLFGIAYRMLGSVAEAEDIVQDAWIRWQRTDRSEVENPAAFLTTTATRLALTAATSARARRETYPGPWLPEPVDTSDDPALGAERAEALDLAVLLLLEKLNPAERAVYVLHEAFDYPYRRIGEILEISEANARQLARRARLALESDRSAPAPPPVRRRLLETFVAAARDGDLEALERLFTQDVVARADGGGKVHASRVELRGVARVVLFIDNILRKYWHEATFTVVDVNGGAGVLVADDAGMPLAILALDATERGVERVFFVVNPDKMRQFEPAPEAGTDAEWAH</sequence>
<keyword evidence="4" id="KW-0731">Sigma factor</keyword>
<feature type="domain" description="RNA polymerase sigma factor 70 region 4 type 2" evidence="7">
    <location>
        <begin position="106"/>
        <end position="157"/>
    </location>
</feature>
<dbReference type="SUPFAM" id="SSF54427">
    <property type="entry name" value="NTF2-like"/>
    <property type="match status" value="1"/>
</dbReference>
<dbReference type="SUPFAM" id="SSF88659">
    <property type="entry name" value="Sigma3 and sigma4 domains of RNA polymerase sigma factors"/>
    <property type="match status" value="1"/>
</dbReference>
<dbReference type="NCBIfam" id="TIGR02937">
    <property type="entry name" value="sigma70-ECF"/>
    <property type="match status" value="1"/>
</dbReference>
<comment type="similarity">
    <text evidence="1">Belongs to the sigma-70 factor family. ECF subfamily.</text>
</comment>
<proteinExistence type="inferred from homology"/>
<comment type="caution">
    <text evidence="8">The sequence shown here is derived from an EMBL/GenBank/DDBJ whole genome shotgun (WGS) entry which is preliminary data.</text>
</comment>
<dbReference type="InterPro" id="IPR052704">
    <property type="entry name" value="ECF_Sigma-70_Domain"/>
</dbReference>
<dbReference type="EMBL" id="SMLB01000008">
    <property type="protein sequence ID" value="TDD70794.1"/>
    <property type="molecule type" value="Genomic_DNA"/>
</dbReference>
<dbReference type="PANTHER" id="PTHR30173">
    <property type="entry name" value="SIGMA 19 FACTOR"/>
    <property type="match status" value="1"/>
</dbReference>
<keyword evidence="9" id="KW-1185">Reference proteome</keyword>
<comment type="subunit">
    <text evidence="2">Interacts transiently with the RNA polymerase catalytic core formed by RpoA, RpoB, RpoC and RpoZ (2 alpha, 1 beta, 1 beta' and 1 omega subunit) to form the RNA polymerase holoenzyme that can initiate transcription.</text>
</comment>
<dbReference type="GO" id="GO:0016987">
    <property type="term" value="F:sigma factor activity"/>
    <property type="evidence" value="ECO:0007669"/>
    <property type="project" value="UniProtKB-KW"/>
</dbReference>
<name>A0A4R5AIJ3_9ACTN</name>
<dbReference type="Gene3D" id="1.10.1740.10">
    <property type="match status" value="1"/>
</dbReference>
<dbReference type="SUPFAM" id="SSF88946">
    <property type="entry name" value="Sigma2 domain of RNA polymerase sigma factors"/>
    <property type="match status" value="1"/>
</dbReference>
<evidence type="ECO:0000256" key="1">
    <source>
        <dbReference type="ARBA" id="ARBA00010641"/>
    </source>
</evidence>
<dbReference type="OrthoDB" id="3211555at2"/>
<dbReference type="InterPro" id="IPR007627">
    <property type="entry name" value="RNA_pol_sigma70_r2"/>
</dbReference>
<dbReference type="Proteomes" id="UP000295217">
    <property type="component" value="Unassembled WGS sequence"/>
</dbReference>
<dbReference type="GO" id="GO:0003677">
    <property type="term" value="F:DNA binding"/>
    <property type="evidence" value="ECO:0007669"/>
    <property type="project" value="InterPro"/>
</dbReference>
<keyword evidence="5" id="KW-0804">Transcription</keyword>
<dbReference type="InterPro" id="IPR013249">
    <property type="entry name" value="RNA_pol_sigma70_r4_t2"/>
</dbReference>
<evidence type="ECO:0000256" key="3">
    <source>
        <dbReference type="ARBA" id="ARBA00023015"/>
    </source>
</evidence>
<evidence type="ECO:0000313" key="8">
    <source>
        <dbReference type="EMBL" id="TDD70794.1"/>
    </source>
</evidence>